<evidence type="ECO:0000313" key="9">
    <source>
        <dbReference type="Proteomes" id="UP000503096"/>
    </source>
</evidence>
<accession>A0A6M4HBJ0</accession>
<dbReference type="PIRSF" id="PIRSF015557">
    <property type="entry name" value="UCP015557"/>
    <property type="match status" value="1"/>
</dbReference>
<comment type="function">
    <text evidence="3">Protein-arginine rhamnosyltransferase that catalyzes the transfer of a single rhamnose to elongation factor P (EF-P) on 'Lys-32', a modification required for EF-P-dependent rescue of polyproline stalled ribosomes.</text>
</comment>
<dbReference type="KEGG" id="upl:DSM104440_02670"/>
<evidence type="ECO:0000256" key="1">
    <source>
        <dbReference type="ARBA" id="ARBA00022676"/>
    </source>
</evidence>
<evidence type="ECO:0000256" key="5">
    <source>
        <dbReference type="ARBA" id="ARBA00024416"/>
    </source>
</evidence>
<keyword evidence="9" id="KW-1185">Reference proteome</keyword>
<dbReference type="InParanoid" id="A0A6M4HBJ0"/>
<comment type="similarity">
    <text evidence="4">Belongs to the glycosyltransferase 104 family.</text>
</comment>
<evidence type="ECO:0000256" key="6">
    <source>
        <dbReference type="ARBA" id="ARBA00030025"/>
    </source>
</evidence>
<dbReference type="EMBL" id="CP053073">
    <property type="protein sequence ID" value="QJR15844.1"/>
    <property type="molecule type" value="Genomic_DNA"/>
</dbReference>
<name>A0A6M4HBJ0_9PROT</name>
<keyword evidence="2" id="KW-0808">Transferase</keyword>
<proteinExistence type="inferred from homology"/>
<dbReference type="Proteomes" id="UP000503096">
    <property type="component" value="Chromosome"/>
</dbReference>
<organism evidence="8 9">
    <name type="scientific">Usitatibacter palustris</name>
    <dbReference type="NCBI Taxonomy" id="2732487"/>
    <lineage>
        <taxon>Bacteria</taxon>
        <taxon>Pseudomonadati</taxon>
        <taxon>Pseudomonadota</taxon>
        <taxon>Betaproteobacteria</taxon>
        <taxon>Nitrosomonadales</taxon>
        <taxon>Usitatibacteraceae</taxon>
        <taxon>Usitatibacter</taxon>
    </lineage>
</organism>
<keyword evidence="1" id="KW-0328">Glycosyltransferase</keyword>
<dbReference type="GO" id="GO:0106361">
    <property type="term" value="F:protein-arginine rhamnosyltransferase activity"/>
    <property type="evidence" value="ECO:0007669"/>
    <property type="project" value="InterPro"/>
</dbReference>
<reference evidence="8 9" key="1">
    <citation type="submission" date="2020-04" db="EMBL/GenBank/DDBJ databases">
        <title>Usitatibacter rugosus gen. nov., sp. nov. and Usitatibacter palustris sp. nov., novel members of Usitatibacteraceae fam. nov. within the order Nitrosomonadales isolated from soil.</title>
        <authorList>
            <person name="Huber K.J."/>
            <person name="Neumann-Schaal M."/>
            <person name="Geppert A."/>
            <person name="Luckner M."/>
            <person name="Wanner G."/>
            <person name="Overmann J."/>
        </authorList>
    </citation>
    <scope>NUCLEOTIDE SEQUENCE [LARGE SCALE GENOMIC DNA]</scope>
    <source>
        <strain evidence="8 9">Swamp67</strain>
    </source>
</reference>
<dbReference type="RefSeq" id="WP_171163484.1">
    <property type="nucleotide sequence ID" value="NZ_CP053073.1"/>
</dbReference>
<comment type="catalytic activity">
    <reaction evidence="7">
        <text>dTDP-beta-L-rhamnose + L-arginyl-[protein] = N(omega)-(alpha-L-rhamnosyl)-L-arginyl-[protein] + dTDP + H(+)</text>
        <dbReference type="Rhea" id="RHEA:66692"/>
        <dbReference type="Rhea" id="RHEA-COMP:10532"/>
        <dbReference type="Rhea" id="RHEA-COMP:17096"/>
        <dbReference type="ChEBI" id="CHEBI:15378"/>
        <dbReference type="ChEBI" id="CHEBI:29965"/>
        <dbReference type="ChEBI" id="CHEBI:57510"/>
        <dbReference type="ChEBI" id="CHEBI:58369"/>
        <dbReference type="ChEBI" id="CHEBI:167445"/>
    </reaction>
    <physiologicalReaction direction="left-to-right" evidence="7">
        <dbReference type="Rhea" id="RHEA:66693"/>
    </physiologicalReaction>
</comment>
<protein>
    <recommendedName>
        <fullName evidence="5">Protein-arginine rhamnosyltransferase</fullName>
    </recommendedName>
    <alternativeName>
        <fullName evidence="6">EF-P arginine rhamnosyltransferase</fullName>
    </alternativeName>
</protein>
<evidence type="ECO:0000256" key="4">
    <source>
        <dbReference type="ARBA" id="ARBA00024346"/>
    </source>
</evidence>
<sequence>MANAAERWDVFCKVVDNYGDVAVSWRLARLLAREHGKRVRLWLDRVDVLAKLRPELDAASYLQVLEGVEIARWRDDATDIAEVVVETFGCDPPEAYVLAMAASETKPRWINLEYLSAEDWVEGSHRLPSPNPRLPLVKHYFFPGFTPRTGGLLREHDLLTRRDAFQSSEDAQAQFWRDLRGEVPRPGALKVSVFAYPGAAIEALRAALGPDACLVVPGENVPFLPQDRYDELLWACDLNFVRGEDSFVRAQWAGRPFVWQIYPQDEGAHWVKLSAFLARFSAGLSRDDAAALTALWEAWNKGEGVGPAWAGFAGRRATVREASQAWAQRLAGQGELAFELAKFTSKLLK</sequence>
<evidence type="ECO:0000313" key="8">
    <source>
        <dbReference type="EMBL" id="QJR15844.1"/>
    </source>
</evidence>
<dbReference type="Pfam" id="PF10093">
    <property type="entry name" value="EarP"/>
    <property type="match status" value="2"/>
</dbReference>
<dbReference type="AlphaFoldDB" id="A0A6M4HBJ0"/>
<evidence type="ECO:0000256" key="2">
    <source>
        <dbReference type="ARBA" id="ARBA00022679"/>
    </source>
</evidence>
<evidence type="ECO:0000256" key="7">
    <source>
        <dbReference type="ARBA" id="ARBA00048472"/>
    </source>
</evidence>
<dbReference type="InterPro" id="IPR016633">
    <property type="entry name" value="EarP"/>
</dbReference>
<evidence type="ECO:0000256" key="3">
    <source>
        <dbReference type="ARBA" id="ARBA00024303"/>
    </source>
</evidence>
<gene>
    <name evidence="8" type="ORF">DSM104440_02670</name>
</gene>